<evidence type="ECO:0000256" key="3">
    <source>
        <dbReference type="ARBA" id="ARBA00022475"/>
    </source>
</evidence>
<dbReference type="RefSeq" id="WP_353711986.1">
    <property type="nucleotide sequence ID" value="NZ_CP159279.1"/>
</dbReference>
<evidence type="ECO:0000313" key="9">
    <source>
        <dbReference type="EMBL" id="XCH11726.1"/>
    </source>
</evidence>
<dbReference type="SUPFAM" id="SSF103473">
    <property type="entry name" value="MFS general substrate transporter"/>
    <property type="match status" value="1"/>
</dbReference>
<dbReference type="Pfam" id="PF07690">
    <property type="entry name" value="MFS_1"/>
    <property type="match status" value="1"/>
</dbReference>
<name>A0AAU8EQN1_9MICC</name>
<protein>
    <submittedName>
        <fullName evidence="9">MFS transporter</fullName>
    </submittedName>
</protein>
<feature type="transmembrane region" description="Helical" evidence="7">
    <location>
        <begin position="116"/>
        <end position="134"/>
    </location>
</feature>
<evidence type="ECO:0000256" key="1">
    <source>
        <dbReference type="ARBA" id="ARBA00004651"/>
    </source>
</evidence>
<feature type="transmembrane region" description="Helical" evidence="7">
    <location>
        <begin position="55"/>
        <end position="72"/>
    </location>
</feature>
<dbReference type="CDD" id="cd17321">
    <property type="entry name" value="MFS_MMR_MDR_like"/>
    <property type="match status" value="1"/>
</dbReference>
<keyword evidence="2" id="KW-0813">Transport</keyword>
<dbReference type="PANTHER" id="PTHR42718:SF46">
    <property type="entry name" value="BLR6921 PROTEIN"/>
    <property type="match status" value="1"/>
</dbReference>
<dbReference type="PANTHER" id="PTHR42718">
    <property type="entry name" value="MAJOR FACILITATOR SUPERFAMILY MULTIDRUG TRANSPORTER MFSC"/>
    <property type="match status" value="1"/>
</dbReference>
<dbReference type="GO" id="GO:0022857">
    <property type="term" value="F:transmembrane transporter activity"/>
    <property type="evidence" value="ECO:0007669"/>
    <property type="project" value="InterPro"/>
</dbReference>
<evidence type="ECO:0000256" key="5">
    <source>
        <dbReference type="ARBA" id="ARBA00022989"/>
    </source>
</evidence>
<dbReference type="AlphaFoldDB" id="A0AAU8EQN1"/>
<reference evidence="9" key="1">
    <citation type="submission" date="2024-06" db="EMBL/GenBank/DDBJ databases">
        <title>Biodegradation of dimethachlon by Arthrobacter sp. K5: mechanistic insights and ecological implications.</title>
        <authorList>
            <person name="Hu S."/>
            <person name="Lu P."/>
        </authorList>
    </citation>
    <scope>NUCLEOTIDE SEQUENCE</scope>
    <source>
        <strain evidence="9">K5</strain>
    </source>
</reference>
<feature type="transmembrane region" description="Helical" evidence="7">
    <location>
        <begin position="272"/>
        <end position="290"/>
    </location>
</feature>
<feature type="transmembrane region" description="Helical" evidence="7">
    <location>
        <begin position="434"/>
        <end position="461"/>
    </location>
</feature>
<sequence>MGDMKPAPTTPAHPAAILAIILASYFMILLDNSVIFTALPSLQNDLQLTTSELTWVQDAYTLVFGGLLLLLGARAGDLLGRRRVFVFGLVIFSLASLLIGLAPAEWWAIAGRAVQGIGAAIVAPASLSLLTASFPEGRDRTRAVSLYGATAGIGASLGLVIGGALAHWISWRAGFFVNVPIGALMIALAPRFLPETGRARGRFDVLGALSATLGVGALVLGIIRTAEAGWDTGALKAVIAGVVLLIVFVLIERKASQPIMPLTLFTSRRRTGAYVARFLYLGAMIGFFFFTTQFMQEVLGFNPLQAGLGFLPMTAVNFAVAMSIPPLVRRMPGSVALLAGILITLTGMFWLSRAGADASYWTGVALPMVLIGAGQGFAFAPLTSFGIIGAPAAEAGAASGLVNTFHQVGTCLGLGIAVAAAATVPSGGPAAGHLAAQVSAALTTGSVLLFLSLVVTTALILPADLASRRTLVTPPTAPAALAQTR</sequence>
<dbReference type="Gene3D" id="1.20.1250.20">
    <property type="entry name" value="MFS general substrate transporter like domains"/>
    <property type="match status" value="1"/>
</dbReference>
<organism evidence="9">
    <name type="scientific">Arthrobacter sp. K5</name>
    <dbReference type="NCBI Taxonomy" id="2839623"/>
    <lineage>
        <taxon>Bacteria</taxon>
        <taxon>Bacillati</taxon>
        <taxon>Actinomycetota</taxon>
        <taxon>Actinomycetes</taxon>
        <taxon>Micrococcales</taxon>
        <taxon>Micrococcaceae</taxon>
        <taxon>Arthrobacter</taxon>
    </lineage>
</organism>
<dbReference type="Gene3D" id="1.20.1720.10">
    <property type="entry name" value="Multidrug resistance protein D"/>
    <property type="match status" value="1"/>
</dbReference>
<feature type="transmembrane region" description="Helical" evidence="7">
    <location>
        <begin position="310"/>
        <end position="328"/>
    </location>
</feature>
<feature type="transmembrane region" description="Helical" evidence="7">
    <location>
        <begin position="12"/>
        <end position="35"/>
    </location>
</feature>
<feature type="transmembrane region" description="Helical" evidence="7">
    <location>
        <begin position="232"/>
        <end position="251"/>
    </location>
</feature>
<feature type="transmembrane region" description="Helical" evidence="7">
    <location>
        <begin position="146"/>
        <end position="169"/>
    </location>
</feature>
<feature type="domain" description="Major facilitator superfamily (MFS) profile" evidence="8">
    <location>
        <begin position="17"/>
        <end position="470"/>
    </location>
</feature>
<dbReference type="InterPro" id="IPR011701">
    <property type="entry name" value="MFS"/>
</dbReference>
<feature type="transmembrane region" description="Helical" evidence="7">
    <location>
        <begin position="335"/>
        <end position="352"/>
    </location>
</feature>
<dbReference type="EMBL" id="CP159279">
    <property type="protein sequence ID" value="XCH11726.1"/>
    <property type="molecule type" value="Genomic_DNA"/>
</dbReference>
<keyword evidence="6 7" id="KW-0472">Membrane</keyword>
<dbReference type="GO" id="GO:0005886">
    <property type="term" value="C:plasma membrane"/>
    <property type="evidence" value="ECO:0007669"/>
    <property type="project" value="UniProtKB-SubCell"/>
</dbReference>
<dbReference type="InterPro" id="IPR020846">
    <property type="entry name" value="MFS_dom"/>
</dbReference>
<feature type="transmembrane region" description="Helical" evidence="7">
    <location>
        <begin position="175"/>
        <end position="193"/>
    </location>
</feature>
<accession>A0AAU8EQN1</accession>
<gene>
    <name evidence="9" type="ORF">ABRP34_01540</name>
</gene>
<keyword evidence="3" id="KW-1003">Cell membrane</keyword>
<feature type="transmembrane region" description="Helical" evidence="7">
    <location>
        <begin position="364"/>
        <end position="388"/>
    </location>
</feature>
<evidence type="ECO:0000256" key="7">
    <source>
        <dbReference type="SAM" id="Phobius"/>
    </source>
</evidence>
<evidence type="ECO:0000256" key="2">
    <source>
        <dbReference type="ARBA" id="ARBA00022448"/>
    </source>
</evidence>
<comment type="subcellular location">
    <subcellularLocation>
        <location evidence="1">Cell membrane</location>
        <topology evidence="1">Multi-pass membrane protein</topology>
    </subcellularLocation>
</comment>
<dbReference type="InterPro" id="IPR036259">
    <property type="entry name" value="MFS_trans_sf"/>
</dbReference>
<dbReference type="PROSITE" id="PS50850">
    <property type="entry name" value="MFS"/>
    <property type="match status" value="1"/>
</dbReference>
<keyword evidence="5 7" id="KW-1133">Transmembrane helix</keyword>
<feature type="transmembrane region" description="Helical" evidence="7">
    <location>
        <begin position="400"/>
        <end position="422"/>
    </location>
</feature>
<proteinExistence type="predicted"/>
<feature type="transmembrane region" description="Helical" evidence="7">
    <location>
        <begin position="84"/>
        <end position="104"/>
    </location>
</feature>
<evidence type="ECO:0000256" key="6">
    <source>
        <dbReference type="ARBA" id="ARBA00023136"/>
    </source>
</evidence>
<evidence type="ECO:0000256" key="4">
    <source>
        <dbReference type="ARBA" id="ARBA00022692"/>
    </source>
</evidence>
<evidence type="ECO:0000259" key="8">
    <source>
        <dbReference type="PROSITE" id="PS50850"/>
    </source>
</evidence>
<feature type="transmembrane region" description="Helical" evidence="7">
    <location>
        <begin position="205"/>
        <end position="226"/>
    </location>
</feature>
<keyword evidence="4 7" id="KW-0812">Transmembrane</keyword>
<dbReference type="PRINTS" id="PR01036">
    <property type="entry name" value="TCRTETB"/>
</dbReference>